<name>A0A368DL47_9PROT</name>
<proteinExistence type="predicted"/>
<evidence type="ECO:0000313" key="3">
    <source>
        <dbReference type="Proteomes" id="UP000253570"/>
    </source>
</evidence>
<dbReference type="InterPro" id="IPR003768">
    <property type="entry name" value="ScpA"/>
</dbReference>
<dbReference type="Pfam" id="PF02616">
    <property type="entry name" value="SMC_ScpA"/>
    <property type="match status" value="1"/>
</dbReference>
<accession>A0A368DL47</accession>
<evidence type="ECO:0000256" key="1">
    <source>
        <dbReference type="ARBA" id="ARBA00044777"/>
    </source>
</evidence>
<comment type="caution">
    <text evidence="2">The sequence shown here is derived from an EMBL/GenBank/DDBJ whole genome shotgun (WGS) entry which is preliminary data.</text>
</comment>
<dbReference type="InterPro" id="IPR023093">
    <property type="entry name" value="ScpA-like_C"/>
</dbReference>
<protein>
    <recommendedName>
        <fullName evidence="1">Segregation and condensation protein A</fullName>
    </recommendedName>
</protein>
<dbReference type="AlphaFoldDB" id="A0A368DL47"/>
<dbReference type="Gene3D" id="1.10.10.580">
    <property type="entry name" value="Structural maintenance of chromosome 1. Chain E"/>
    <property type="match status" value="1"/>
</dbReference>
<gene>
    <name evidence="2" type="ORF">DBW71_05920</name>
</gene>
<dbReference type="PANTHER" id="PTHR33969:SF2">
    <property type="entry name" value="SEGREGATION AND CONDENSATION PROTEIN A"/>
    <property type="match status" value="1"/>
</dbReference>
<dbReference type="PANTHER" id="PTHR33969">
    <property type="entry name" value="SEGREGATION AND CONDENSATION PROTEIN A"/>
    <property type="match status" value="1"/>
</dbReference>
<dbReference type="EMBL" id="QOQD01000017">
    <property type="protein sequence ID" value="RCL72066.1"/>
    <property type="molecule type" value="Genomic_DNA"/>
</dbReference>
<dbReference type="Proteomes" id="UP000253570">
    <property type="component" value="Unassembled WGS sequence"/>
</dbReference>
<reference evidence="2 3" key="1">
    <citation type="journal article" date="2018" name="Microbiome">
        <title>Fine metagenomic profile of the Mediterranean stratified and mixed water columns revealed by assembly and recruitment.</title>
        <authorList>
            <person name="Haro-Moreno J.M."/>
            <person name="Lopez-Perez M."/>
            <person name="De La Torre J.R."/>
            <person name="Picazo A."/>
            <person name="Camacho A."/>
            <person name="Rodriguez-Valera F."/>
        </authorList>
    </citation>
    <scope>NUCLEOTIDE SEQUENCE [LARGE SCALE GENOMIC DNA]</scope>
    <source>
        <strain evidence="2">MED-G57</strain>
    </source>
</reference>
<evidence type="ECO:0000313" key="2">
    <source>
        <dbReference type="EMBL" id="RCL72066.1"/>
    </source>
</evidence>
<organism evidence="2 3">
    <name type="scientific">PS1 clade bacterium</name>
    <dbReference type="NCBI Taxonomy" id="2175152"/>
    <lineage>
        <taxon>Bacteria</taxon>
        <taxon>Pseudomonadati</taxon>
        <taxon>Pseudomonadota</taxon>
        <taxon>Alphaproteobacteria</taxon>
        <taxon>PS1 clade</taxon>
    </lineage>
</organism>
<sequence length="260" mass="30364">MIEAIEKNYINQEDNLYLDIDGFEGPIDLLLSLAREQKLDLIEISVFELAKQYINYINIQVDLKIDIAADYLVMASWLAYLKSKLLLPSSGEDEDEEYSAEELASQLSHRIRRLEAMKIASFGLFDRPIINRDVYLRGMPEEIDEIKKLTYQTTLFDLIKSYIEKQDSYVPQKLHIYKLNFFSIDNARVFLSQIFNKFTNWINFINIFKDISPMANKKTNIASSFSVLLDLVSEQKIKTKQENVFGDIYIKENNKNEPVE</sequence>
<dbReference type="Gene3D" id="6.10.250.2410">
    <property type="match status" value="1"/>
</dbReference>